<gene>
    <name evidence="4" type="ORF">CURHAP_LOCUS46376</name>
</gene>
<dbReference type="Proteomes" id="UP000507222">
    <property type="component" value="Unassembled WGS sequence"/>
</dbReference>
<dbReference type="Gene3D" id="3.50.7.10">
    <property type="entry name" value="GroEL"/>
    <property type="match status" value="1"/>
</dbReference>
<evidence type="ECO:0000256" key="1">
    <source>
        <dbReference type="ARBA" id="ARBA00004123"/>
    </source>
</evidence>
<comment type="subcellular location">
    <subcellularLocation>
        <location evidence="1">Nucleus</location>
    </subcellularLocation>
</comment>
<reference evidence="4 5" key="1">
    <citation type="submission" date="2020-05" db="EMBL/GenBank/DDBJ databases">
        <authorList>
            <person name="Campoy J."/>
            <person name="Schneeberger K."/>
            <person name="Spophaly S."/>
        </authorList>
    </citation>
    <scope>NUCLEOTIDE SEQUENCE [LARGE SCALE GENOMIC DNA]</scope>
    <source>
        <strain evidence="4">PruArmRojPasFocal</strain>
    </source>
</reference>
<dbReference type="EMBL" id="CAEKDK010000007">
    <property type="protein sequence ID" value="CAB4288241.1"/>
    <property type="molecule type" value="Genomic_DNA"/>
</dbReference>
<dbReference type="GO" id="GO:0005634">
    <property type="term" value="C:nucleus"/>
    <property type="evidence" value="ECO:0007669"/>
    <property type="project" value="UniProtKB-SubCell"/>
</dbReference>
<feature type="domain" description="RFTS" evidence="3">
    <location>
        <begin position="61"/>
        <end position="119"/>
    </location>
</feature>
<keyword evidence="2" id="KW-0539">Nucleus</keyword>
<dbReference type="Pfam" id="PF12047">
    <property type="entry name" value="DNMT1-RFD"/>
    <property type="match status" value="1"/>
</dbReference>
<sequence>MRLHSKLASLSNSLGSISSARLSPSCTSLSLTQSSFSLSGGCSSKRNSTVDIHEGFSTLQGKPEIFVLSKENNWLRLLKPRKSFEDTVRSILITVQFLHYVKRNPETSYKSLCTHLSKVFSLYDVRRSHNDLLDHILLIRDSVERDDTLARSKFLVNFLGEKPAKRQLSDEGIQGTKDLRFVDDHIKHDMIDDAENESSDIDSLFSSVCAFCDDGGDLLCCEGRCLRSFHPTVESADGKTLENELEVVKGMKLDRGYISPYFITNQNNQKCELENPLIIIHEKKISSINVVVKVLELVLQKQRYVDNLFCYAGGE</sequence>
<dbReference type="AlphaFoldDB" id="A0A6J5VJ69"/>
<dbReference type="InterPro" id="IPR027409">
    <property type="entry name" value="GroEL-like_apical_dom_sf"/>
</dbReference>
<dbReference type="PANTHER" id="PTHR46235">
    <property type="entry name" value="PHD FINGER-CONTAINING PROTEIN DDB_G0268158"/>
    <property type="match status" value="1"/>
</dbReference>
<dbReference type="SUPFAM" id="SSF52029">
    <property type="entry name" value="GroEL apical domain-like"/>
    <property type="match status" value="1"/>
</dbReference>
<evidence type="ECO:0000259" key="3">
    <source>
        <dbReference type="Pfam" id="PF12047"/>
    </source>
</evidence>
<evidence type="ECO:0000313" key="4">
    <source>
        <dbReference type="EMBL" id="CAB4288241.1"/>
    </source>
</evidence>
<evidence type="ECO:0000256" key="2">
    <source>
        <dbReference type="ARBA" id="ARBA00023242"/>
    </source>
</evidence>
<accession>A0A6J5VJ69</accession>
<organism evidence="4 5">
    <name type="scientific">Prunus armeniaca</name>
    <name type="common">Apricot</name>
    <name type="synonym">Armeniaca vulgaris</name>
    <dbReference type="NCBI Taxonomy" id="36596"/>
    <lineage>
        <taxon>Eukaryota</taxon>
        <taxon>Viridiplantae</taxon>
        <taxon>Streptophyta</taxon>
        <taxon>Embryophyta</taxon>
        <taxon>Tracheophyta</taxon>
        <taxon>Spermatophyta</taxon>
        <taxon>Magnoliopsida</taxon>
        <taxon>eudicotyledons</taxon>
        <taxon>Gunneridae</taxon>
        <taxon>Pentapetalae</taxon>
        <taxon>rosids</taxon>
        <taxon>fabids</taxon>
        <taxon>Rosales</taxon>
        <taxon>Rosaceae</taxon>
        <taxon>Amygdaloideae</taxon>
        <taxon>Amygdaleae</taxon>
        <taxon>Prunus</taxon>
    </lineage>
</organism>
<protein>
    <recommendedName>
        <fullName evidence="3">RFTS domain-containing protein</fullName>
    </recommendedName>
</protein>
<dbReference type="InterPro" id="IPR022702">
    <property type="entry name" value="Cytosine_MeTrfase1_RFD"/>
</dbReference>
<dbReference type="InterPro" id="IPR013083">
    <property type="entry name" value="Znf_RING/FYVE/PHD"/>
</dbReference>
<dbReference type="PANTHER" id="PTHR46235:SF13">
    <property type="entry name" value="EDM2-LIKE PROTEIN1"/>
    <property type="match status" value="1"/>
</dbReference>
<proteinExistence type="predicted"/>
<name>A0A6J5VJ69_PRUAR</name>
<dbReference type="Gene3D" id="3.30.40.10">
    <property type="entry name" value="Zinc/RING finger domain, C3HC4 (zinc finger)"/>
    <property type="match status" value="1"/>
</dbReference>
<evidence type="ECO:0000313" key="5">
    <source>
        <dbReference type="Proteomes" id="UP000507222"/>
    </source>
</evidence>